<organism evidence="1 2">
    <name type="scientific">Candidatus Roizmanbacteria bacterium RIFCSPHIGHO2_12_FULL_41_11</name>
    <dbReference type="NCBI Taxonomy" id="1802052"/>
    <lineage>
        <taxon>Bacteria</taxon>
        <taxon>Candidatus Roizmaniibacteriota</taxon>
    </lineage>
</organism>
<sequence length="166" mass="19730">MKQIPKYRKRFPPSYYPFSDSLRDFMDKNSSFYNSLKLANSARFEFVPLIFISHTPHWHKNASDEIIGLWYLDKINLKSGRGSVFKQDFIINVDTENKAFKAYAVRKYVDNKTIFLIDNFFKEYGENGAFYHDGKKWQHNYRDVSELPDEPNLRLLATILKILHHP</sequence>
<protein>
    <submittedName>
        <fullName evidence="1">Uncharacterized protein</fullName>
    </submittedName>
</protein>
<accession>A0A1F7I4S9</accession>
<evidence type="ECO:0000313" key="2">
    <source>
        <dbReference type="Proteomes" id="UP000176803"/>
    </source>
</evidence>
<dbReference type="Proteomes" id="UP000176803">
    <property type="component" value="Unassembled WGS sequence"/>
</dbReference>
<comment type="caution">
    <text evidence="1">The sequence shown here is derived from an EMBL/GenBank/DDBJ whole genome shotgun (WGS) entry which is preliminary data.</text>
</comment>
<proteinExistence type="predicted"/>
<dbReference type="AlphaFoldDB" id="A0A1F7I4S9"/>
<gene>
    <name evidence="1" type="ORF">A3F03_01460</name>
</gene>
<dbReference type="EMBL" id="MGAC01000016">
    <property type="protein sequence ID" value="OGK38371.1"/>
    <property type="molecule type" value="Genomic_DNA"/>
</dbReference>
<reference evidence="1 2" key="1">
    <citation type="journal article" date="2016" name="Nat. Commun.">
        <title>Thousands of microbial genomes shed light on interconnected biogeochemical processes in an aquifer system.</title>
        <authorList>
            <person name="Anantharaman K."/>
            <person name="Brown C.T."/>
            <person name="Hug L.A."/>
            <person name="Sharon I."/>
            <person name="Castelle C.J."/>
            <person name="Probst A.J."/>
            <person name="Thomas B.C."/>
            <person name="Singh A."/>
            <person name="Wilkins M.J."/>
            <person name="Karaoz U."/>
            <person name="Brodie E.L."/>
            <person name="Williams K.H."/>
            <person name="Hubbard S.S."/>
            <person name="Banfield J.F."/>
        </authorList>
    </citation>
    <scope>NUCLEOTIDE SEQUENCE [LARGE SCALE GENOMIC DNA]</scope>
</reference>
<name>A0A1F7I4S9_9BACT</name>
<evidence type="ECO:0000313" key="1">
    <source>
        <dbReference type="EMBL" id="OGK38371.1"/>
    </source>
</evidence>